<dbReference type="InterPro" id="IPR012885">
    <property type="entry name" value="F-box_Sdz-33"/>
</dbReference>
<reference evidence="2 3" key="1">
    <citation type="submission" date="2019-12" db="EMBL/GenBank/DDBJ databases">
        <title>Chromosome-level assembly of the Caenorhabditis remanei genome.</title>
        <authorList>
            <person name="Teterina A.A."/>
            <person name="Willis J.H."/>
            <person name="Phillips P.C."/>
        </authorList>
    </citation>
    <scope>NUCLEOTIDE SEQUENCE [LARGE SCALE GENOMIC DNA]</scope>
    <source>
        <strain evidence="2 3">PX506</strain>
        <tissue evidence="2">Whole organism</tissue>
    </source>
</reference>
<gene>
    <name evidence="2" type="ORF">GCK72_011377</name>
</gene>
<dbReference type="RefSeq" id="XP_003099625.2">
    <property type="nucleotide sequence ID" value="XM_003099577.2"/>
</dbReference>
<dbReference type="AlphaFoldDB" id="A0A6A5H9N3"/>
<evidence type="ECO:0000259" key="1">
    <source>
        <dbReference type="PROSITE" id="PS50181"/>
    </source>
</evidence>
<dbReference type="PANTHER" id="PTHR21503:SF52">
    <property type="entry name" value="F-BOX DOMAIN-CONTAINING PROTEIN"/>
    <property type="match status" value="1"/>
</dbReference>
<dbReference type="KEGG" id="crq:GCK72_011377"/>
<accession>A0A6A5H9N3</accession>
<dbReference type="PANTHER" id="PTHR21503">
    <property type="entry name" value="F-BOX-CONTAINING HYPOTHETICAL PROTEIN C.ELEGANS"/>
    <property type="match status" value="1"/>
</dbReference>
<dbReference type="EMBL" id="WUAV01000003">
    <property type="protein sequence ID" value="KAF1763112.1"/>
    <property type="molecule type" value="Genomic_DNA"/>
</dbReference>
<name>A0A6A5H9N3_CAERE</name>
<dbReference type="Proteomes" id="UP000483820">
    <property type="component" value="Chromosome III"/>
</dbReference>
<dbReference type="Pfam" id="PF07735">
    <property type="entry name" value="FBA_2"/>
    <property type="match status" value="1"/>
</dbReference>
<dbReference type="CTD" id="9806237"/>
<evidence type="ECO:0000313" key="2">
    <source>
        <dbReference type="EMBL" id="KAF1763112.1"/>
    </source>
</evidence>
<evidence type="ECO:0000313" key="3">
    <source>
        <dbReference type="Proteomes" id="UP000483820"/>
    </source>
</evidence>
<dbReference type="Pfam" id="PF00646">
    <property type="entry name" value="F-box"/>
    <property type="match status" value="1"/>
</dbReference>
<proteinExistence type="predicted"/>
<dbReference type="PROSITE" id="PS50181">
    <property type="entry name" value="FBOX"/>
    <property type="match status" value="1"/>
</dbReference>
<comment type="caution">
    <text evidence="2">The sequence shown here is derived from an EMBL/GenBank/DDBJ whole genome shotgun (WGS) entry which is preliminary data.</text>
</comment>
<organism evidence="2 3">
    <name type="scientific">Caenorhabditis remanei</name>
    <name type="common">Caenorhabditis vulgaris</name>
    <dbReference type="NCBI Taxonomy" id="31234"/>
    <lineage>
        <taxon>Eukaryota</taxon>
        <taxon>Metazoa</taxon>
        <taxon>Ecdysozoa</taxon>
        <taxon>Nematoda</taxon>
        <taxon>Chromadorea</taxon>
        <taxon>Rhabditida</taxon>
        <taxon>Rhabditina</taxon>
        <taxon>Rhabditomorpha</taxon>
        <taxon>Rhabditoidea</taxon>
        <taxon>Rhabditidae</taxon>
        <taxon>Peloderinae</taxon>
        <taxon>Caenorhabditis</taxon>
    </lineage>
</organism>
<protein>
    <recommendedName>
        <fullName evidence="1">F-box domain-containing protein</fullName>
    </recommendedName>
</protein>
<dbReference type="GeneID" id="9806237"/>
<dbReference type="InterPro" id="IPR001810">
    <property type="entry name" value="F-box_dom"/>
</dbReference>
<sequence>MPQPLKLLHLPTLVLRNVLQILNPIELFELSQCSRRALSIIPLSDSKKFKLCMNNNYSSILVNDHAFRVRRNYQWAYILHGTRTFKGSAVKVSYHSEQELGSFWDDRIAGLKAVLFHLSNIFHCPIDCTRLPPGLRESIIDFISGRQTEIKELDVGGRNLIEEHRTNIFDKIRANSKSMIIFFSYWVTMEHLNLMKNCTVITLFQTTLTDNDMTEFLKSWQRGEFPNLEYFYIRSKQLNKNFTAFGLPALRNTVDPQKYAKTILGSEREIYGGVDVQRDDGVVAKICFNNENGDLQILVL</sequence>
<feature type="domain" description="F-box" evidence="1">
    <location>
        <begin position="4"/>
        <end position="60"/>
    </location>
</feature>